<keyword evidence="1" id="KW-0472">Membrane</keyword>
<gene>
    <name evidence="2" type="ORF">NQ317_012404</name>
</gene>
<protein>
    <submittedName>
        <fullName evidence="2">Uncharacterized protein</fullName>
    </submittedName>
</protein>
<proteinExistence type="predicted"/>
<dbReference type="EMBL" id="JAPWTJ010000494">
    <property type="protein sequence ID" value="KAJ8977903.1"/>
    <property type="molecule type" value="Genomic_DNA"/>
</dbReference>
<keyword evidence="1" id="KW-1133">Transmembrane helix</keyword>
<keyword evidence="1" id="KW-0812">Transmembrane</keyword>
<evidence type="ECO:0000313" key="3">
    <source>
        <dbReference type="Proteomes" id="UP001162164"/>
    </source>
</evidence>
<reference evidence="2" key="1">
    <citation type="journal article" date="2023" name="Insect Mol. Biol.">
        <title>Genome sequencing provides insights into the evolution of gene families encoding plant cell wall-degrading enzymes in longhorned beetles.</title>
        <authorList>
            <person name="Shin N.R."/>
            <person name="Okamura Y."/>
            <person name="Kirsch R."/>
            <person name="Pauchet Y."/>
        </authorList>
    </citation>
    <scope>NUCLEOTIDE SEQUENCE</scope>
    <source>
        <strain evidence="2">MMC_N1</strain>
    </source>
</reference>
<accession>A0ABQ9JJW5</accession>
<dbReference type="PANTHER" id="PTHR14463:SF5">
    <property type="entry name" value="LIPASE MATURATION FACTOR 2"/>
    <property type="match status" value="1"/>
</dbReference>
<evidence type="ECO:0000313" key="2">
    <source>
        <dbReference type="EMBL" id="KAJ8977903.1"/>
    </source>
</evidence>
<evidence type="ECO:0000256" key="1">
    <source>
        <dbReference type="SAM" id="Phobius"/>
    </source>
</evidence>
<feature type="transmembrane region" description="Helical" evidence="1">
    <location>
        <begin position="12"/>
        <end position="30"/>
    </location>
</feature>
<dbReference type="Proteomes" id="UP001162164">
    <property type="component" value="Unassembled WGS sequence"/>
</dbReference>
<comment type="caution">
    <text evidence="2">The sequence shown here is derived from an EMBL/GenBank/DDBJ whole genome shotgun (WGS) entry which is preliminary data.</text>
</comment>
<dbReference type="PANTHER" id="PTHR14463">
    <property type="entry name" value="LIPASE MATURATION FACTOR"/>
    <property type="match status" value="1"/>
</dbReference>
<keyword evidence="3" id="KW-1185">Reference proteome</keyword>
<feature type="transmembrane region" description="Helical" evidence="1">
    <location>
        <begin position="77"/>
        <end position="95"/>
    </location>
</feature>
<sequence>MLPLRYTRNLFLRSFCIVYLSAFLSFYIQIPGLYGDNGVLPAKAVLENSKHNTLSAKVHYQPTLLWLAPYLGLDTNYALDVLALLGAFLAFTGWCHRNFVLSPYLPDCGHYTSHSIKLAKHLLHRVLEETVEEFKNEVDKEITDMKKDFEVLIKQTKIDNGLVDVKKRNRHIETSASFIDGIRDCETQQALRLARCKKLNEVLAYALEFEAASKRQGGI</sequence>
<dbReference type="InterPro" id="IPR009613">
    <property type="entry name" value="LMF"/>
</dbReference>
<name>A0ABQ9JJW5_9CUCU</name>
<organism evidence="2 3">
    <name type="scientific">Molorchus minor</name>
    <dbReference type="NCBI Taxonomy" id="1323400"/>
    <lineage>
        <taxon>Eukaryota</taxon>
        <taxon>Metazoa</taxon>
        <taxon>Ecdysozoa</taxon>
        <taxon>Arthropoda</taxon>
        <taxon>Hexapoda</taxon>
        <taxon>Insecta</taxon>
        <taxon>Pterygota</taxon>
        <taxon>Neoptera</taxon>
        <taxon>Endopterygota</taxon>
        <taxon>Coleoptera</taxon>
        <taxon>Polyphaga</taxon>
        <taxon>Cucujiformia</taxon>
        <taxon>Chrysomeloidea</taxon>
        <taxon>Cerambycidae</taxon>
        <taxon>Lamiinae</taxon>
        <taxon>Monochamini</taxon>
        <taxon>Molorchus</taxon>
    </lineage>
</organism>